<keyword evidence="5 10" id="KW-0863">Zinc-finger</keyword>
<dbReference type="PROSITE" id="PS00028">
    <property type="entry name" value="ZINC_FINGER_C2H2_1"/>
    <property type="match status" value="4"/>
</dbReference>
<dbReference type="FunFam" id="3.30.160.60:FF:000193">
    <property type="entry name" value="Zinc finger protein 300"/>
    <property type="match status" value="1"/>
</dbReference>
<gene>
    <name evidence="12" type="ORF">CRM22_007896</name>
</gene>
<feature type="domain" description="C2H2-type" evidence="11">
    <location>
        <begin position="158"/>
        <end position="180"/>
    </location>
</feature>
<comment type="caution">
    <text evidence="12">The sequence shown here is derived from an EMBL/GenBank/DDBJ whole genome shotgun (WGS) entry which is preliminary data.</text>
</comment>
<evidence type="ECO:0000256" key="5">
    <source>
        <dbReference type="ARBA" id="ARBA00022771"/>
    </source>
</evidence>
<dbReference type="PANTHER" id="PTHR16515:SF55">
    <property type="entry name" value="C2H2-TYPE DOMAIN-CONTAINING PROTEIN"/>
    <property type="match status" value="1"/>
</dbReference>
<keyword evidence="9" id="KW-0539">Nucleus</keyword>
<evidence type="ECO:0000256" key="3">
    <source>
        <dbReference type="ARBA" id="ARBA00022723"/>
    </source>
</evidence>
<dbReference type="InterPro" id="IPR036236">
    <property type="entry name" value="Znf_C2H2_sf"/>
</dbReference>
<evidence type="ECO:0000256" key="6">
    <source>
        <dbReference type="ARBA" id="ARBA00022833"/>
    </source>
</evidence>
<keyword evidence="4" id="KW-0677">Repeat</keyword>
<evidence type="ECO:0000313" key="12">
    <source>
        <dbReference type="EMBL" id="TGZ61622.1"/>
    </source>
</evidence>
<evidence type="ECO:0000256" key="7">
    <source>
        <dbReference type="ARBA" id="ARBA00023015"/>
    </source>
</evidence>
<dbReference type="AlphaFoldDB" id="A0A4S2LDR3"/>
<dbReference type="EMBL" id="SJOL01007883">
    <property type="protein sequence ID" value="TGZ61622.1"/>
    <property type="molecule type" value="Genomic_DNA"/>
</dbReference>
<keyword evidence="3" id="KW-0479">Metal-binding</keyword>
<proteinExistence type="inferred from homology"/>
<feature type="domain" description="C2H2-type" evidence="11">
    <location>
        <begin position="99"/>
        <end position="126"/>
    </location>
</feature>
<dbReference type="InterPro" id="IPR050331">
    <property type="entry name" value="Zinc_finger"/>
</dbReference>
<protein>
    <recommendedName>
        <fullName evidence="11">C2H2-type domain-containing protein</fullName>
    </recommendedName>
</protein>
<feature type="domain" description="C2H2-type" evidence="11">
    <location>
        <begin position="127"/>
        <end position="151"/>
    </location>
</feature>
<dbReference type="Pfam" id="PF00096">
    <property type="entry name" value="zf-C2H2"/>
    <property type="match status" value="4"/>
</dbReference>
<accession>A0A4S2LDR3</accession>
<evidence type="ECO:0000259" key="11">
    <source>
        <dbReference type="PROSITE" id="PS50157"/>
    </source>
</evidence>
<dbReference type="Gene3D" id="3.30.160.60">
    <property type="entry name" value="Classic Zinc Finger"/>
    <property type="match status" value="3"/>
</dbReference>
<dbReference type="STRING" id="147828.A0A4S2LDR3"/>
<dbReference type="SMART" id="SM00355">
    <property type="entry name" value="ZnF_C2H2"/>
    <property type="match status" value="5"/>
</dbReference>
<dbReference type="OrthoDB" id="6278242at2759"/>
<keyword evidence="8" id="KW-0804">Transcription</keyword>
<dbReference type="Proteomes" id="UP000308267">
    <property type="component" value="Unassembled WGS sequence"/>
</dbReference>
<dbReference type="GO" id="GO:0010468">
    <property type="term" value="P:regulation of gene expression"/>
    <property type="evidence" value="ECO:0007669"/>
    <property type="project" value="TreeGrafter"/>
</dbReference>
<dbReference type="GO" id="GO:0008270">
    <property type="term" value="F:zinc ion binding"/>
    <property type="evidence" value="ECO:0007669"/>
    <property type="project" value="UniProtKB-KW"/>
</dbReference>
<keyword evidence="7" id="KW-0805">Transcription regulation</keyword>
<reference evidence="12 13" key="1">
    <citation type="journal article" date="2019" name="BMC Genomics">
        <title>New insights from Opisthorchis felineus genome: update on genomics of the epidemiologically important liver flukes.</title>
        <authorList>
            <person name="Ershov N.I."/>
            <person name="Mordvinov V.A."/>
            <person name="Prokhortchouk E.B."/>
            <person name="Pakharukova M.Y."/>
            <person name="Gunbin K.V."/>
            <person name="Ustyantsev K."/>
            <person name="Genaev M.A."/>
            <person name="Blinov A.G."/>
            <person name="Mazur A."/>
            <person name="Boulygina E."/>
            <person name="Tsygankova S."/>
            <person name="Khrameeva E."/>
            <person name="Chekanov N."/>
            <person name="Fan G."/>
            <person name="Xiao A."/>
            <person name="Zhang H."/>
            <person name="Xu X."/>
            <person name="Yang H."/>
            <person name="Solovyev V."/>
            <person name="Lee S.M."/>
            <person name="Liu X."/>
            <person name="Afonnikov D.A."/>
            <person name="Skryabin K.G."/>
        </authorList>
    </citation>
    <scope>NUCLEOTIDE SEQUENCE [LARGE SCALE GENOMIC DNA]</scope>
    <source>
        <strain evidence="12">AK-0245</strain>
        <tissue evidence="12">Whole organism</tissue>
    </source>
</reference>
<evidence type="ECO:0000313" key="13">
    <source>
        <dbReference type="Proteomes" id="UP000308267"/>
    </source>
</evidence>
<evidence type="ECO:0000256" key="1">
    <source>
        <dbReference type="ARBA" id="ARBA00004123"/>
    </source>
</evidence>
<keyword evidence="13" id="KW-1185">Reference proteome</keyword>
<evidence type="ECO:0000256" key="4">
    <source>
        <dbReference type="ARBA" id="ARBA00022737"/>
    </source>
</evidence>
<sequence>MMSRSSNHQGTTHHVRGYVQNVDDNVNAYASLRSKRNAKVVEGLKCIHLKNTSLETRHLDPEKYPFRCASCGLLFKCRNSLRRHEVQHFSANTPMFLKHECTVCGKAFTFPSDLKAHVLSHTGPQTYECETCGRKFGRYGDLHKHKNCRYSICARRELPCEVCRMPFTDSSSLETHMLTHFVNIFSGNECPLCKKQFKFSNALKRHFSLHSKIRPRCCNLDGQRLSNSINCDTYQPEKQEDKQ</sequence>
<name>A0A4S2LDR3_OPIFE</name>
<feature type="domain" description="C2H2-type" evidence="11">
    <location>
        <begin position="188"/>
        <end position="215"/>
    </location>
</feature>
<comment type="subcellular location">
    <subcellularLocation>
        <location evidence="1">Nucleus</location>
    </subcellularLocation>
</comment>
<comment type="similarity">
    <text evidence="2">Belongs to the krueppel C2H2-type zinc-finger protein family.</text>
</comment>
<evidence type="ECO:0000256" key="10">
    <source>
        <dbReference type="PROSITE-ProRule" id="PRU00042"/>
    </source>
</evidence>
<feature type="domain" description="C2H2-type" evidence="11">
    <location>
        <begin position="66"/>
        <end position="93"/>
    </location>
</feature>
<dbReference type="PROSITE" id="PS50157">
    <property type="entry name" value="ZINC_FINGER_C2H2_2"/>
    <property type="match status" value="5"/>
</dbReference>
<dbReference type="InterPro" id="IPR013087">
    <property type="entry name" value="Znf_C2H2_type"/>
</dbReference>
<dbReference type="PANTHER" id="PTHR16515">
    <property type="entry name" value="PR DOMAIN ZINC FINGER PROTEIN"/>
    <property type="match status" value="1"/>
</dbReference>
<dbReference type="GO" id="GO:0005634">
    <property type="term" value="C:nucleus"/>
    <property type="evidence" value="ECO:0007669"/>
    <property type="project" value="UniProtKB-SubCell"/>
</dbReference>
<organism evidence="12 13">
    <name type="scientific">Opisthorchis felineus</name>
    <dbReference type="NCBI Taxonomy" id="147828"/>
    <lineage>
        <taxon>Eukaryota</taxon>
        <taxon>Metazoa</taxon>
        <taxon>Spiralia</taxon>
        <taxon>Lophotrochozoa</taxon>
        <taxon>Platyhelminthes</taxon>
        <taxon>Trematoda</taxon>
        <taxon>Digenea</taxon>
        <taxon>Opisthorchiida</taxon>
        <taxon>Opisthorchiata</taxon>
        <taxon>Opisthorchiidae</taxon>
        <taxon>Opisthorchis</taxon>
    </lineage>
</organism>
<keyword evidence="6" id="KW-0862">Zinc</keyword>
<evidence type="ECO:0000256" key="8">
    <source>
        <dbReference type="ARBA" id="ARBA00023163"/>
    </source>
</evidence>
<evidence type="ECO:0000256" key="9">
    <source>
        <dbReference type="ARBA" id="ARBA00023242"/>
    </source>
</evidence>
<dbReference type="SUPFAM" id="SSF57667">
    <property type="entry name" value="beta-beta-alpha zinc fingers"/>
    <property type="match status" value="2"/>
</dbReference>
<evidence type="ECO:0000256" key="2">
    <source>
        <dbReference type="ARBA" id="ARBA00006991"/>
    </source>
</evidence>